<gene>
    <name evidence="1" type="ORF">Q31a_44200</name>
</gene>
<dbReference type="KEGG" id="ahel:Q31a_44200"/>
<dbReference type="Proteomes" id="UP000318017">
    <property type="component" value="Chromosome"/>
</dbReference>
<organism evidence="1 2">
    <name type="scientific">Aureliella helgolandensis</name>
    <dbReference type="NCBI Taxonomy" id="2527968"/>
    <lineage>
        <taxon>Bacteria</taxon>
        <taxon>Pseudomonadati</taxon>
        <taxon>Planctomycetota</taxon>
        <taxon>Planctomycetia</taxon>
        <taxon>Pirellulales</taxon>
        <taxon>Pirellulaceae</taxon>
        <taxon>Aureliella</taxon>
    </lineage>
</organism>
<reference evidence="1 2" key="1">
    <citation type="submission" date="2019-02" db="EMBL/GenBank/DDBJ databases">
        <title>Deep-cultivation of Planctomycetes and their phenomic and genomic characterization uncovers novel biology.</title>
        <authorList>
            <person name="Wiegand S."/>
            <person name="Jogler M."/>
            <person name="Boedeker C."/>
            <person name="Pinto D."/>
            <person name="Vollmers J."/>
            <person name="Rivas-Marin E."/>
            <person name="Kohn T."/>
            <person name="Peeters S.H."/>
            <person name="Heuer A."/>
            <person name="Rast P."/>
            <person name="Oberbeckmann S."/>
            <person name="Bunk B."/>
            <person name="Jeske O."/>
            <person name="Meyerdierks A."/>
            <person name="Storesund J.E."/>
            <person name="Kallscheuer N."/>
            <person name="Luecker S."/>
            <person name="Lage O.M."/>
            <person name="Pohl T."/>
            <person name="Merkel B.J."/>
            <person name="Hornburger P."/>
            <person name="Mueller R.-W."/>
            <person name="Bruemmer F."/>
            <person name="Labrenz M."/>
            <person name="Spormann A.M."/>
            <person name="Op den Camp H."/>
            <person name="Overmann J."/>
            <person name="Amann R."/>
            <person name="Jetten M.S.M."/>
            <person name="Mascher T."/>
            <person name="Medema M.H."/>
            <person name="Devos D.P."/>
            <person name="Kaster A.-K."/>
            <person name="Ovreas L."/>
            <person name="Rohde M."/>
            <person name="Galperin M.Y."/>
            <person name="Jogler C."/>
        </authorList>
    </citation>
    <scope>NUCLEOTIDE SEQUENCE [LARGE SCALE GENOMIC DNA]</scope>
    <source>
        <strain evidence="1 2">Q31a</strain>
    </source>
</reference>
<keyword evidence="2" id="KW-1185">Reference proteome</keyword>
<evidence type="ECO:0000313" key="1">
    <source>
        <dbReference type="EMBL" id="QDV26049.1"/>
    </source>
</evidence>
<dbReference type="RefSeq" id="WP_145081914.1">
    <property type="nucleotide sequence ID" value="NZ_CP036298.1"/>
</dbReference>
<protein>
    <submittedName>
        <fullName evidence="1">Uncharacterized protein</fullName>
    </submittedName>
</protein>
<dbReference type="EMBL" id="CP036298">
    <property type="protein sequence ID" value="QDV26049.1"/>
    <property type="molecule type" value="Genomic_DNA"/>
</dbReference>
<name>A0A518GBT6_9BACT</name>
<proteinExistence type="predicted"/>
<accession>A0A518GBT6</accession>
<evidence type="ECO:0000313" key="2">
    <source>
        <dbReference type="Proteomes" id="UP000318017"/>
    </source>
</evidence>
<sequence length="231" mass="25639">MNAATRSESNYDRILLNAGVTVKPINEARTTRPDRELILHGQKVVAEWKEKIKGAFESNMIQSRTHFSFWGCEEGSQQIRPNGRVDWSGWAGHLAKAIQQLKDASEDGLPTLAGLQSHSIKAELDPTSLFILMYGHGARVNENRLIVSQNDCAGELPVAAGFADWPVLSAVGYLVGEKISVYANCFARVPLDPAWFQYDCFGPVYIPGGNHNSPTWQEWRSGEMPIRGVVR</sequence>
<dbReference type="AlphaFoldDB" id="A0A518GBT6"/>